<dbReference type="Gene3D" id="2.80.10.50">
    <property type="match status" value="1"/>
</dbReference>
<gene>
    <name evidence="2" type="primary">LOC106496774</name>
</gene>
<dbReference type="KEGG" id="aam:106496774"/>
<name>A0A8B7JPP3_9AVES</name>
<dbReference type="GeneID" id="106496774"/>
<organism evidence="1 2">
    <name type="scientific">Apteryx mantelli</name>
    <name type="common">North Island brown kiwi</name>
    <dbReference type="NCBI Taxonomy" id="2696672"/>
    <lineage>
        <taxon>Eukaryota</taxon>
        <taxon>Metazoa</taxon>
        <taxon>Chordata</taxon>
        <taxon>Craniata</taxon>
        <taxon>Vertebrata</taxon>
        <taxon>Euteleostomi</taxon>
        <taxon>Archelosauria</taxon>
        <taxon>Archosauria</taxon>
        <taxon>Dinosauria</taxon>
        <taxon>Saurischia</taxon>
        <taxon>Theropoda</taxon>
        <taxon>Coelurosauria</taxon>
        <taxon>Aves</taxon>
        <taxon>Palaeognathae</taxon>
        <taxon>Apterygiformes</taxon>
        <taxon>Apterygidae</taxon>
        <taxon>Apteryx</taxon>
    </lineage>
</organism>
<evidence type="ECO:0000313" key="1">
    <source>
        <dbReference type="Proteomes" id="UP001652627"/>
    </source>
</evidence>
<keyword evidence="1" id="KW-1185">Reference proteome</keyword>
<accession>A0A8B7JPP3</accession>
<evidence type="ECO:0000313" key="2">
    <source>
        <dbReference type="RefSeq" id="XP_013812985.1"/>
    </source>
</evidence>
<protein>
    <submittedName>
        <fullName evidence="2">Uncharacterized protein isoform X1</fullName>
    </submittedName>
</protein>
<dbReference type="RefSeq" id="XP_013812985.1">
    <property type="nucleotide sequence ID" value="XM_013957531.2"/>
</dbReference>
<sequence>MLLRSGRQKLYEVPIRRRQSVKKKTLLKISKTASEKSVFSLRETLKCYILTEDSKTVHFDLDEHGHHEISTKDSQSHEDIAWLSMFTCSGSTVCGKTRMTQVETKLSRESSKNLVILTQRSRLNEFVLLCKGEKQHSLKVLKACCSEPDYSQVRRYNLKTCKHEDPDFKQLSEDNLFFIMHYQGDSVKFQCYEDTSYYLHVNEDSLDIRKLEDTGPDGEKNFYFKVSYL</sequence>
<dbReference type="Proteomes" id="UP001652627">
    <property type="component" value="Chromosome Z"/>
</dbReference>
<reference evidence="2" key="1">
    <citation type="submission" date="2025-08" db="UniProtKB">
        <authorList>
            <consortium name="RefSeq"/>
        </authorList>
    </citation>
    <scope>IDENTIFICATION</scope>
    <source>
        <tissue evidence="2">Blood</tissue>
    </source>
</reference>
<dbReference type="OrthoDB" id="9424348at2759"/>
<proteinExistence type="predicted"/>
<dbReference type="AlphaFoldDB" id="A0A8B7JPP3"/>